<evidence type="ECO:0000313" key="1">
    <source>
        <dbReference type="EMBL" id="MPM74839.1"/>
    </source>
</evidence>
<dbReference type="EMBL" id="VSSQ01026224">
    <property type="protein sequence ID" value="MPM74839.1"/>
    <property type="molecule type" value="Genomic_DNA"/>
</dbReference>
<dbReference type="AlphaFoldDB" id="A0A645CD13"/>
<reference evidence="1" key="1">
    <citation type="submission" date="2019-08" db="EMBL/GenBank/DDBJ databases">
        <authorList>
            <person name="Kucharzyk K."/>
            <person name="Murdoch R.W."/>
            <person name="Higgins S."/>
            <person name="Loffler F."/>
        </authorList>
    </citation>
    <scope>NUCLEOTIDE SEQUENCE</scope>
</reference>
<protein>
    <submittedName>
        <fullName evidence="1">Uncharacterized protein</fullName>
    </submittedName>
</protein>
<gene>
    <name evidence="1" type="ORF">SDC9_121828</name>
</gene>
<proteinExistence type="predicted"/>
<comment type="caution">
    <text evidence="1">The sequence shown here is derived from an EMBL/GenBank/DDBJ whole genome shotgun (WGS) entry which is preliminary data.</text>
</comment>
<accession>A0A645CD13</accession>
<sequence>MIKNNILAEFEIRIEELVNTRPLIDLQERFKLIEEINEEFFRLTEQNLPQFLLSQLSDWVLLEVLNDRDVDKVSNNEFAILSQRQLRRRDKRENSVGGEVMDYLNMKYVKKEDSLAKKVKKDIAY</sequence>
<organism evidence="1">
    <name type="scientific">bioreactor metagenome</name>
    <dbReference type="NCBI Taxonomy" id="1076179"/>
    <lineage>
        <taxon>unclassified sequences</taxon>
        <taxon>metagenomes</taxon>
        <taxon>ecological metagenomes</taxon>
    </lineage>
</organism>
<name>A0A645CD13_9ZZZZ</name>